<organism evidence="8 9">
    <name type="scientific">Phocaeicola coprocola</name>
    <dbReference type="NCBI Taxonomy" id="310298"/>
    <lineage>
        <taxon>Bacteria</taxon>
        <taxon>Pseudomonadati</taxon>
        <taxon>Bacteroidota</taxon>
        <taxon>Bacteroidia</taxon>
        <taxon>Bacteroidales</taxon>
        <taxon>Bacteroidaceae</taxon>
        <taxon>Phocaeicola</taxon>
    </lineage>
</organism>
<evidence type="ECO:0000256" key="5">
    <source>
        <dbReference type="PROSITE-ProRule" id="PRU00277"/>
    </source>
</evidence>
<evidence type="ECO:0000313" key="8">
    <source>
        <dbReference type="EMBL" id="RGR87757.1"/>
    </source>
</evidence>
<sequence>MAKKEEYKQRNIDFLKEISQKEGVQRHPSGIMYQIVQQGTGTQSPNLRSIVSVHYRGTLINGREFDNSWKRGCPEALRVSDVIEGWRIALQQMHVGDRWVIYIPSELGYGSRTSGPIPACSTLIFEIELLNVF</sequence>
<keyword evidence="4 5" id="KW-0413">Isomerase</keyword>
<dbReference type="PANTHER" id="PTHR43811:SF19">
    <property type="entry name" value="39 KDA FK506-BINDING NUCLEAR PROTEIN"/>
    <property type="match status" value="1"/>
</dbReference>
<feature type="domain" description="PPIase FKBP-type" evidence="7">
    <location>
        <begin position="48"/>
        <end position="133"/>
    </location>
</feature>
<dbReference type="Pfam" id="PF01346">
    <property type="entry name" value="FKBP_N"/>
    <property type="match status" value="1"/>
</dbReference>
<dbReference type="EMBL" id="QRUU01000159">
    <property type="protein sequence ID" value="RGR87757.1"/>
    <property type="molecule type" value="Genomic_DNA"/>
</dbReference>
<dbReference type="SUPFAM" id="SSF54534">
    <property type="entry name" value="FKBP-like"/>
    <property type="match status" value="1"/>
</dbReference>
<dbReference type="PANTHER" id="PTHR43811">
    <property type="entry name" value="FKBP-TYPE PEPTIDYL-PROLYL CIS-TRANS ISOMERASE FKPA"/>
    <property type="match status" value="1"/>
</dbReference>
<reference evidence="8 9" key="1">
    <citation type="submission" date="2018-08" db="EMBL/GenBank/DDBJ databases">
        <title>A genome reference for cultivated species of the human gut microbiota.</title>
        <authorList>
            <person name="Zou Y."/>
            <person name="Xue W."/>
            <person name="Luo G."/>
        </authorList>
    </citation>
    <scope>NUCLEOTIDE SEQUENCE [LARGE SCALE GENOMIC DNA]</scope>
    <source>
        <strain evidence="8 9">AF24-2</strain>
    </source>
</reference>
<proteinExistence type="inferred from homology"/>
<evidence type="ECO:0000256" key="4">
    <source>
        <dbReference type="ARBA" id="ARBA00023235"/>
    </source>
</evidence>
<comment type="catalytic activity">
    <reaction evidence="1 5 6">
        <text>[protein]-peptidylproline (omega=180) = [protein]-peptidylproline (omega=0)</text>
        <dbReference type="Rhea" id="RHEA:16237"/>
        <dbReference type="Rhea" id="RHEA-COMP:10747"/>
        <dbReference type="Rhea" id="RHEA-COMP:10748"/>
        <dbReference type="ChEBI" id="CHEBI:83833"/>
        <dbReference type="ChEBI" id="CHEBI:83834"/>
        <dbReference type="EC" id="5.2.1.8"/>
    </reaction>
</comment>
<dbReference type="InterPro" id="IPR001179">
    <property type="entry name" value="PPIase_FKBP_dom"/>
</dbReference>
<evidence type="ECO:0000313" key="9">
    <source>
        <dbReference type="Proteomes" id="UP000285864"/>
    </source>
</evidence>
<evidence type="ECO:0000256" key="2">
    <source>
        <dbReference type="ARBA" id="ARBA00006577"/>
    </source>
</evidence>
<evidence type="ECO:0000259" key="7">
    <source>
        <dbReference type="PROSITE" id="PS50059"/>
    </source>
</evidence>
<keyword evidence="9" id="KW-1185">Reference proteome</keyword>
<dbReference type="PROSITE" id="PS50059">
    <property type="entry name" value="FKBP_PPIASE"/>
    <property type="match status" value="1"/>
</dbReference>
<evidence type="ECO:0000256" key="1">
    <source>
        <dbReference type="ARBA" id="ARBA00000971"/>
    </source>
</evidence>
<dbReference type="AlphaFoldDB" id="A0A412G792"/>
<dbReference type="InterPro" id="IPR046357">
    <property type="entry name" value="PPIase_dom_sf"/>
</dbReference>
<dbReference type="InterPro" id="IPR000774">
    <property type="entry name" value="PPIase_FKBP_N"/>
</dbReference>
<accession>A0A412G792</accession>
<evidence type="ECO:0000256" key="3">
    <source>
        <dbReference type="ARBA" id="ARBA00023110"/>
    </source>
</evidence>
<comment type="similarity">
    <text evidence="2 6">Belongs to the FKBP-type PPIase family.</text>
</comment>
<dbReference type="RefSeq" id="WP_118485390.1">
    <property type="nucleotide sequence ID" value="NZ_QRUU01000159.1"/>
</dbReference>
<evidence type="ECO:0000256" key="6">
    <source>
        <dbReference type="RuleBase" id="RU003915"/>
    </source>
</evidence>
<dbReference type="Proteomes" id="UP000285864">
    <property type="component" value="Unassembled WGS sequence"/>
</dbReference>
<dbReference type="Gene3D" id="3.10.50.40">
    <property type="match status" value="1"/>
</dbReference>
<dbReference type="GO" id="GO:0006457">
    <property type="term" value="P:protein folding"/>
    <property type="evidence" value="ECO:0007669"/>
    <property type="project" value="InterPro"/>
</dbReference>
<dbReference type="GO" id="GO:0003755">
    <property type="term" value="F:peptidyl-prolyl cis-trans isomerase activity"/>
    <property type="evidence" value="ECO:0007669"/>
    <property type="project" value="UniProtKB-UniRule"/>
</dbReference>
<name>A0A412G792_9BACT</name>
<keyword evidence="3 5" id="KW-0697">Rotamase</keyword>
<protein>
    <recommendedName>
        <fullName evidence="6">Peptidyl-prolyl cis-trans isomerase</fullName>
        <ecNumber evidence="6">5.2.1.8</ecNumber>
    </recommendedName>
</protein>
<dbReference type="EC" id="5.2.1.8" evidence="6"/>
<gene>
    <name evidence="8" type="ORF">DWY20_14745</name>
</gene>
<dbReference type="Pfam" id="PF00254">
    <property type="entry name" value="FKBP_C"/>
    <property type="match status" value="1"/>
</dbReference>
<comment type="caution">
    <text evidence="8">The sequence shown here is derived from an EMBL/GenBank/DDBJ whole genome shotgun (WGS) entry which is preliminary data.</text>
</comment>